<evidence type="ECO:0000313" key="3">
    <source>
        <dbReference type="Proteomes" id="UP000006727"/>
    </source>
</evidence>
<dbReference type="AlphaFoldDB" id="A0A2K1JRS0"/>
<dbReference type="Gramene" id="Pp3c12_22640V3.1">
    <property type="protein sequence ID" value="PAC:32974599.CDS.1"/>
    <property type="gene ID" value="Pp3c12_22640"/>
</dbReference>
<sequence>MIHFSYRHFLCWLVPSPRFKLVDSCDAVHGSILFFCGQGKLAQGAWWVNLTIATTLVIDEEGFKLYDWGSRKSSVVPSLIHLDHSAL</sequence>
<dbReference type="EnsemblPlants" id="Pp3c12_22640V3.1">
    <property type="protein sequence ID" value="PAC:32974599.CDS.1"/>
    <property type="gene ID" value="Pp3c12_22640"/>
</dbReference>
<dbReference type="EnsemblPlants" id="Pp3c12_22640V3.2">
    <property type="protein sequence ID" value="PAC:32974600.CDS.1"/>
    <property type="gene ID" value="Pp3c12_22640"/>
</dbReference>
<reference evidence="1 3" key="2">
    <citation type="journal article" date="2018" name="Plant J.">
        <title>The Physcomitrella patens chromosome-scale assembly reveals moss genome structure and evolution.</title>
        <authorList>
            <person name="Lang D."/>
            <person name="Ullrich K.K."/>
            <person name="Murat F."/>
            <person name="Fuchs J."/>
            <person name="Jenkins J."/>
            <person name="Haas F.B."/>
            <person name="Piednoel M."/>
            <person name="Gundlach H."/>
            <person name="Van Bel M."/>
            <person name="Meyberg R."/>
            <person name="Vives C."/>
            <person name="Morata J."/>
            <person name="Symeonidi A."/>
            <person name="Hiss M."/>
            <person name="Muchero W."/>
            <person name="Kamisugi Y."/>
            <person name="Saleh O."/>
            <person name="Blanc G."/>
            <person name="Decker E.L."/>
            <person name="van Gessel N."/>
            <person name="Grimwood J."/>
            <person name="Hayes R.D."/>
            <person name="Graham S.W."/>
            <person name="Gunter L.E."/>
            <person name="McDaniel S.F."/>
            <person name="Hoernstein S.N.W."/>
            <person name="Larsson A."/>
            <person name="Li F.W."/>
            <person name="Perroud P.F."/>
            <person name="Phillips J."/>
            <person name="Ranjan P."/>
            <person name="Rokshar D.S."/>
            <person name="Rothfels C.J."/>
            <person name="Schneider L."/>
            <person name="Shu S."/>
            <person name="Stevenson D.W."/>
            <person name="Thummler F."/>
            <person name="Tillich M."/>
            <person name="Villarreal Aguilar J.C."/>
            <person name="Widiez T."/>
            <person name="Wong G.K."/>
            <person name="Wymore A."/>
            <person name="Zhang Y."/>
            <person name="Zimmer A.D."/>
            <person name="Quatrano R.S."/>
            <person name="Mayer K.F.X."/>
            <person name="Goodstein D."/>
            <person name="Casacuberta J.M."/>
            <person name="Vandepoele K."/>
            <person name="Reski R."/>
            <person name="Cuming A.C."/>
            <person name="Tuskan G.A."/>
            <person name="Maumus F."/>
            <person name="Salse J."/>
            <person name="Schmutz J."/>
            <person name="Rensing S.A."/>
        </authorList>
    </citation>
    <scope>NUCLEOTIDE SEQUENCE [LARGE SCALE GENOMIC DNA]</scope>
    <source>
        <strain evidence="2 3">cv. Gransden 2004</strain>
    </source>
</reference>
<dbReference type="PaxDb" id="3218-PP1S118_191V6.1"/>
<dbReference type="EMBL" id="ABEU02000012">
    <property type="protein sequence ID" value="PNR44227.1"/>
    <property type="molecule type" value="Genomic_DNA"/>
</dbReference>
<organism evidence="1">
    <name type="scientific">Physcomitrium patens</name>
    <name type="common">Spreading-leaved earth moss</name>
    <name type="synonym">Physcomitrella patens</name>
    <dbReference type="NCBI Taxonomy" id="3218"/>
    <lineage>
        <taxon>Eukaryota</taxon>
        <taxon>Viridiplantae</taxon>
        <taxon>Streptophyta</taxon>
        <taxon>Embryophyta</taxon>
        <taxon>Bryophyta</taxon>
        <taxon>Bryophytina</taxon>
        <taxon>Bryopsida</taxon>
        <taxon>Funariidae</taxon>
        <taxon>Funariales</taxon>
        <taxon>Funariaceae</taxon>
        <taxon>Physcomitrium</taxon>
    </lineage>
</organism>
<evidence type="ECO:0000313" key="2">
    <source>
        <dbReference type="EnsemblPlants" id="PAC:32974599.CDS.1"/>
    </source>
</evidence>
<proteinExistence type="predicted"/>
<dbReference type="InParanoid" id="A0A2K1JRS0"/>
<dbReference type="Gramene" id="Pp3c12_22640V3.2">
    <property type="protein sequence ID" value="PAC:32974600.CDS.1"/>
    <property type="gene ID" value="Pp3c12_22640"/>
</dbReference>
<protein>
    <submittedName>
        <fullName evidence="1 2">Uncharacterized protein</fullName>
    </submittedName>
</protein>
<evidence type="ECO:0000313" key="1">
    <source>
        <dbReference type="EMBL" id="PNR44227.1"/>
    </source>
</evidence>
<keyword evidence="3" id="KW-1185">Reference proteome</keyword>
<gene>
    <name evidence="1" type="ORF">PHYPA_016611</name>
</gene>
<accession>A0A2K1JRS0</accession>
<dbReference type="Proteomes" id="UP000006727">
    <property type="component" value="Chromosome 12"/>
</dbReference>
<reference evidence="2" key="3">
    <citation type="submission" date="2020-12" db="UniProtKB">
        <authorList>
            <consortium name="EnsemblPlants"/>
        </authorList>
    </citation>
    <scope>IDENTIFICATION</scope>
</reference>
<name>A0A2K1JRS0_PHYPA</name>
<reference evidence="1 3" key="1">
    <citation type="journal article" date="2008" name="Science">
        <title>The Physcomitrella genome reveals evolutionary insights into the conquest of land by plants.</title>
        <authorList>
            <person name="Rensing S."/>
            <person name="Lang D."/>
            <person name="Zimmer A."/>
            <person name="Terry A."/>
            <person name="Salamov A."/>
            <person name="Shapiro H."/>
            <person name="Nishiyama T."/>
            <person name="Perroud P.-F."/>
            <person name="Lindquist E."/>
            <person name="Kamisugi Y."/>
            <person name="Tanahashi T."/>
            <person name="Sakakibara K."/>
            <person name="Fujita T."/>
            <person name="Oishi K."/>
            <person name="Shin-I T."/>
            <person name="Kuroki Y."/>
            <person name="Toyoda A."/>
            <person name="Suzuki Y."/>
            <person name="Hashimoto A."/>
            <person name="Yamaguchi K."/>
            <person name="Sugano A."/>
            <person name="Kohara Y."/>
            <person name="Fujiyama A."/>
            <person name="Anterola A."/>
            <person name="Aoki S."/>
            <person name="Ashton N."/>
            <person name="Barbazuk W.B."/>
            <person name="Barker E."/>
            <person name="Bennetzen J."/>
            <person name="Bezanilla M."/>
            <person name="Blankenship R."/>
            <person name="Cho S.H."/>
            <person name="Dutcher S."/>
            <person name="Estelle M."/>
            <person name="Fawcett J.A."/>
            <person name="Gundlach H."/>
            <person name="Hanada K."/>
            <person name="Heyl A."/>
            <person name="Hicks K.A."/>
            <person name="Hugh J."/>
            <person name="Lohr M."/>
            <person name="Mayer K."/>
            <person name="Melkozernov A."/>
            <person name="Murata T."/>
            <person name="Nelson D."/>
            <person name="Pils B."/>
            <person name="Prigge M."/>
            <person name="Reiss B."/>
            <person name="Renner T."/>
            <person name="Rombauts S."/>
            <person name="Rushton P."/>
            <person name="Sanderfoot A."/>
            <person name="Schween G."/>
            <person name="Shiu S.-H."/>
            <person name="Stueber K."/>
            <person name="Theodoulou F.L."/>
            <person name="Tu H."/>
            <person name="Van de Peer Y."/>
            <person name="Verrier P.J."/>
            <person name="Waters E."/>
            <person name="Wood A."/>
            <person name="Yang L."/>
            <person name="Cove D."/>
            <person name="Cuming A."/>
            <person name="Hasebe M."/>
            <person name="Lucas S."/>
            <person name="Mishler D.B."/>
            <person name="Reski R."/>
            <person name="Grigoriev I."/>
            <person name="Quatrano R.S."/>
            <person name="Boore J.L."/>
        </authorList>
    </citation>
    <scope>NUCLEOTIDE SEQUENCE [LARGE SCALE GENOMIC DNA]</scope>
    <source>
        <strain evidence="2 3">cv. Gransden 2004</strain>
    </source>
</reference>